<feature type="compositionally biased region" description="Low complexity" evidence="1">
    <location>
        <begin position="22"/>
        <end position="39"/>
    </location>
</feature>
<feature type="compositionally biased region" description="Polar residues" evidence="1">
    <location>
        <begin position="60"/>
        <end position="71"/>
    </location>
</feature>
<evidence type="ECO:0000256" key="1">
    <source>
        <dbReference type="SAM" id="MobiDB-lite"/>
    </source>
</evidence>
<evidence type="ECO:0000313" key="3">
    <source>
        <dbReference type="Proteomes" id="UP000274601"/>
    </source>
</evidence>
<keyword evidence="3" id="KW-1185">Reference proteome</keyword>
<name>A0A495QZD0_9ACTN</name>
<comment type="caution">
    <text evidence="2">The sequence shown here is derived from an EMBL/GenBank/DDBJ whole genome shotgun (WGS) entry which is preliminary data.</text>
</comment>
<reference evidence="2 3" key="1">
    <citation type="submission" date="2018-10" db="EMBL/GenBank/DDBJ databases">
        <title>Genomic Encyclopedia of Archaeal and Bacterial Type Strains, Phase II (KMG-II): from individual species to whole genera.</title>
        <authorList>
            <person name="Goeker M."/>
        </authorList>
    </citation>
    <scope>NUCLEOTIDE SEQUENCE [LARGE SCALE GENOMIC DNA]</scope>
    <source>
        <strain evidence="2 3">DSM 43383</strain>
    </source>
</reference>
<protein>
    <submittedName>
        <fullName evidence="2">Uncharacterized protein</fullName>
    </submittedName>
</protein>
<accession>A0A495QZD0</accession>
<evidence type="ECO:0000313" key="2">
    <source>
        <dbReference type="EMBL" id="RKS79216.1"/>
    </source>
</evidence>
<dbReference type="AlphaFoldDB" id="A0A495QZD0"/>
<sequence>MKMPRRSHVSRVTSVGPAGAIAAGPLTTAPASAASPLPAERQISPLGVPPPNYTPPDIKQTGTSGFVSITC</sequence>
<proteinExistence type="predicted"/>
<organism evidence="2 3">
    <name type="scientific">Actinomadura pelletieri DSM 43383</name>
    <dbReference type="NCBI Taxonomy" id="1120940"/>
    <lineage>
        <taxon>Bacteria</taxon>
        <taxon>Bacillati</taxon>
        <taxon>Actinomycetota</taxon>
        <taxon>Actinomycetes</taxon>
        <taxon>Streptosporangiales</taxon>
        <taxon>Thermomonosporaceae</taxon>
        <taxon>Actinomadura</taxon>
    </lineage>
</organism>
<gene>
    <name evidence="2" type="ORF">BZB76_0666</name>
</gene>
<dbReference type="Proteomes" id="UP000274601">
    <property type="component" value="Unassembled WGS sequence"/>
</dbReference>
<dbReference type="EMBL" id="RBWU01000001">
    <property type="protein sequence ID" value="RKS79216.1"/>
    <property type="molecule type" value="Genomic_DNA"/>
</dbReference>
<feature type="region of interest" description="Disordered" evidence="1">
    <location>
        <begin position="1"/>
        <end position="71"/>
    </location>
</feature>